<dbReference type="Proteomes" id="UP001432027">
    <property type="component" value="Unassembled WGS sequence"/>
</dbReference>
<dbReference type="GO" id="GO:0005524">
    <property type="term" value="F:ATP binding"/>
    <property type="evidence" value="ECO:0007669"/>
    <property type="project" value="InterPro"/>
</dbReference>
<feature type="domain" description="ABC transmembrane type-1" evidence="4">
    <location>
        <begin position="17"/>
        <end position="88"/>
    </location>
</feature>
<comment type="caution">
    <text evidence="5">The sequence shown here is derived from an EMBL/GenBank/DDBJ whole genome shotgun (WGS) entry which is preliminary data.</text>
</comment>
<gene>
    <name evidence="5" type="ORF">PENTCL1PPCAC_14417</name>
</gene>
<keyword evidence="1" id="KW-0812">Transmembrane</keyword>
<dbReference type="Pfam" id="PF00664">
    <property type="entry name" value="ABC_membrane"/>
    <property type="match status" value="1"/>
</dbReference>
<protein>
    <recommendedName>
        <fullName evidence="4">ABC transmembrane type-1 domain-containing protein</fullName>
    </recommendedName>
</protein>
<dbReference type="GO" id="GO:0016020">
    <property type="term" value="C:membrane"/>
    <property type="evidence" value="ECO:0007669"/>
    <property type="project" value="InterPro"/>
</dbReference>
<keyword evidence="6" id="KW-1185">Reference proteome</keyword>
<dbReference type="SUPFAM" id="SSF90123">
    <property type="entry name" value="ABC transporter transmembrane region"/>
    <property type="match status" value="1"/>
</dbReference>
<evidence type="ECO:0000256" key="2">
    <source>
        <dbReference type="ARBA" id="ARBA00022989"/>
    </source>
</evidence>
<name>A0AAV5TBD8_9BILA</name>
<evidence type="ECO:0000259" key="4">
    <source>
        <dbReference type="PROSITE" id="PS50929"/>
    </source>
</evidence>
<evidence type="ECO:0000313" key="6">
    <source>
        <dbReference type="Proteomes" id="UP001432027"/>
    </source>
</evidence>
<evidence type="ECO:0000313" key="5">
    <source>
        <dbReference type="EMBL" id="GMS92242.1"/>
    </source>
</evidence>
<proteinExistence type="predicted"/>
<dbReference type="AlphaFoldDB" id="A0AAV5TBD8"/>
<dbReference type="Gene3D" id="1.20.1560.10">
    <property type="entry name" value="ABC transporter type 1, transmembrane domain"/>
    <property type="match status" value="1"/>
</dbReference>
<reference evidence="5" key="1">
    <citation type="submission" date="2023-10" db="EMBL/GenBank/DDBJ databases">
        <title>Genome assembly of Pristionchus species.</title>
        <authorList>
            <person name="Yoshida K."/>
            <person name="Sommer R.J."/>
        </authorList>
    </citation>
    <scope>NUCLEOTIDE SEQUENCE</scope>
    <source>
        <strain evidence="5">RS0144</strain>
    </source>
</reference>
<keyword evidence="2" id="KW-1133">Transmembrane helix</keyword>
<dbReference type="InterPro" id="IPR036640">
    <property type="entry name" value="ABC1_TM_sf"/>
</dbReference>
<dbReference type="PROSITE" id="PS50929">
    <property type="entry name" value="ABC_TM1F"/>
    <property type="match status" value="1"/>
</dbReference>
<feature type="non-terminal residue" evidence="5">
    <location>
        <position position="88"/>
    </location>
</feature>
<sequence>LREGVDINQAIMILAELTFARYFYEQIGVEASETSANSHQVAEEVISTIRTVRSFAAEKRSSRRFADAVDIEQRVAGKEALGMFGLQL</sequence>
<keyword evidence="3" id="KW-0472">Membrane</keyword>
<dbReference type="GO" id="GO:0140359">
    <property type="term" value="F:ABC-type transporter activity"/>
    <property type="evidence" value="ECO:0007669"/>
    <property type="project" value="InterPro"/>
</dbReference>
<dbReference type="EMBL" id="BTSX01000004">
    <property type="protein sequence ID" value="GMS92242.1"/>
    <property type="molecule type" value="Genomic_DNA"/>
</dbReference>
<accession>A0AAV5TBD8</accession>
<organism evidence="5 6">
    <name type="scientific">Pristionchus entomophagus</name>
    <dbReference type="NCBI Taxonomy" id="358040"/>
    <lineage>
        <taxon>Eukaryota</taxon>
        <taxon>Metazoa</taxon>
        <taxon>Ecdysozoa</taxon>
        <taxon>Nematoda</taxon>
        <taxon>Chromadorea</taxon>
        <taxon>Rhabditida</taxon>
        <taxon>Rhabditina</taxon>
        <taxon>Diplogasteromorpha</taxon>
        <taxon>Diplogasteroidea</taxon>
        <taxon>Neodiplogasteridae</taxon>
        <taxon>Pristionchus</taxon>
    </lineage>
</organism>
<dbReference type="InterPro" id="IPR011527">
    <property type="entry name" value="ABC1_TM_dom"/>
</dbReference>
<feature type="non-terminal residue" evidence="5">
    <location>
        <position position="1"/>
    </location>
</feature>
<evidence type="ECO:0000256" key="3">
    <source>
        <dbReference type="ARBA" id="ARBA00023136"/>
    </source>
</evidence>
<evidence type="ECO:0000256" key="1">
    <source>
        <dbReference type="ARBA" id="ARBA00022692"/>
    </source>
</evidence>